<keyword evidence="2" id="KW-0812">Transmembrane</keyword>
<evidence type="ECO:0000313" key="6">
    <source>
        <dbReference type="EMBL" id="KAK2166848.1"/>
    </source>
</evidence>
<dbReference type="GO" id="GO:0016020">
    <property type="term" value="C:membrane"/>
    <property type="evidence" value="ECO:0007669"/>
    <property type="project" value="UniProtKB-SubCell"/>
</dbReference>
<dbReference type="InterPro" id="IPR045232">
    <property type="entry name" value="FAM234"/>
</dbReference>
<dbReference type="PANTHER" id="PTHR21419:SF30">
    <property type="entry name" value="IG-LIKE DOMAIN-CONTAINING PROTEIN"/>
    <property type="match status" value="1"/>
</dbReference>
<accession>A0AAD9K850</accession>
<keyword evidence="4" id="KW-0472">Membrane</keyword>
<feature type="region of interest" description="Disordered" evidence="5">
    <location>
        <begin position="354"/>
        <end position="391"/>
    </location>
</feature>
<feature type="compositionally biased region" description="Basic and acidic residues" evidence="5">
    <location>
        <begin position="370"/>
        <end position="382"/>
    </location>
</feature>
<evidence type="ECO:0000256" key="2">
    <source>
        <dbReference type="ARBA" id="ARBA00022692"/>
    </source>
</evidence>
<feature type="compositionally biased region" description="Acidic residues" evidence="5">
    <location>
        <begin position="359"/>
        <end position="369"/>
    </location>
</feature>
<dbReference type="Proteomes" id="UP001208570">
    <property type="component" value="Unassembled WGS sequence"/>
</dbReference>
<comment type="subcellular location">
    <subcellularLocation>
        <location evidence="1">Membrane</location>
        <topology evidence="1">Single-pass membrane protein</topology>
    </subcellularLocation>
</comment>
<reference evidence="6" key="1">
    <citation type="journal article" date="2023" name="Mol. Biol. Evol.">
        <title>Third-Generation Sequencing Reveals the Adaptive Role of the Epigenome in Three Deep-Sea Polychaetes.</title>
        <authorList>
            <person name="Perez M."/>
            <person name="Aroh O."/>
            <person name="Sun Y."/>
            <person name="Lan Y."/>
            <person name="Juniper S.K."/>
            <person name="Young C.R."/>
            <person name="Angers B."/>
            <person name="Qian P.Y."/>
        </authorList>
    </citation>
    <scope>NUCLEOTIDE SEQUENCE</scope>
    <source>
        <strain evidence="6">P08H-3</strain>
    </source>
</reference>
<evidence type="ECO:0000256" key="1">
    <source>
        <dbReference type="ARBA" id="ARBA00004167"/>
    </source>
</evidence>
<feature type="compositionally biased region" description="Acidic residues" evidence="5">
    <location>
        <begin position="34"/>
        <end position="46"/>
    </location>
</feature>
<proteinExistence type="predicted"/>
<dbReference type="SUPFAM" id="SSF69318">
    <property type="entry name" value="Integrin alpha N-terminal domain"/>
    <property type="match status" value="1"/>
</dbReference>
<keyword evidence="3" id="KW-1133">Transmembrane helix</keyword>
<comment type="caution">
    <text evidence="6">The sequence shown here is derived from an EMBL/GenBank/DDBJ whole genome shotgun (WGS) entry which is preliminary data.</text>
</comment>
<gene>
    <name evidence="6" type="ORF">LSH36_34g01042</name>
</gene>
<evidence type="ECO:0000256" key="4">
    <source>
        <dbReference type="ARBA" id="ARBA00023136"/>
    </source>
</evidence>
<dbReference type="EMBL" id="JAODUP010000034">
    <property type="protein sequence ID" value="KAK2166848.1"/>
    <property type="molecule type" value="Genomic_DNA"/>
</dbReference>
<evidence type="ECO:0000256" key="5">
    <source>
        <dbReference type="SAM" id="MobiDB-lite"/>
    </source>
</evidence>
<dbReference type="InterPro" id="IPR028994">
    <property type="entry name" value="Integrin_alpha_N"/>
</dbReference>
<feature type="region of interest" description="Disordered" evidence="5">
    <location>
        <begin position="19"/>
        <end position="53"/>
    </location>
</feature>
<name>A0AAD9K850_9ANNE</name>
<feature type="compositionally biased region" description="Polar residues" evidence="5">
    <location>
        <begin position="19"/>
        <end position="28"/>
    </location>
</feature>
<dbReference type="AlphaFoldDB" id="A0AAD9K850"/>
<protein>
    <submittedName>
        <fullName evidence="6">Uncharacterized protein</fullName>
    </submittedName>
</protein>
<keyword evidence="7" id="KW-1185">Reference proteome</keyword>
<dbReference type="PANTHER" id="PTHR21419">
    <property type="match status" value="1"/>
</dbReference>
<evidence type="ECO:0000313" key="7">
    <source>
        <dbReference type="Proteomes" id="UP001208570"/>
    </source>
</evidence>
<organism evidence="6 7">
    <name type="scientific">Paralvinella palmiformis</name>
    <dbReference type="NCBI Taxonomy" id="53620"/>
    <lineage>
        <taxon>Eukaryota</taxon>
        <taxon>Metazoa</taxon>
        <taxon>Spiralia</taxon>
        <taxon>Lophotrochozoa</taxon>
        <taxon>Annelida</taxon>
        <taxon>Polychaeta</taxon>
        <taxon>Sedentaria</taxon>
        <taxon>Canalipalpata</taxon>
        <taxon>Terebellida</taxon>
        <taxon>Terebelliformia</taxon>
        <taxon>Alvinellidae</taxon>
        <taxon>Paralvinella</taxon>
    </lineage>
</organism>
<evidence type="ECO:0000256" key="3">
    <source>
        <dbReference type="ARBA" id="ARBA00022989"/>
    </source>
</evidence>
<sequence>MSKFDEPIKCDNVADTIHQLSDEQTVEQINPAAEPDDGDEEDNVEVEEAKQPKPNYGKPFEALCLKLLGFTLFLISAMDIYPAEGTLFAVSIPDFYRYVMKMNANETVHGLKGAYDNWGNKPKNKDGLIEIYRSQKKGVMTPPVCIDITGDGVGDLLMSAYEGLITLYDGETLEQIWSTSFPNMESYSTPAPGYFNDDDTPDFMLQQNFGAWPKYSWTEKRPKRSSDKILPHHQRKYGRPMLGDRRLSEPHQPVTSWPSRPAEYDDSLANQEYGYKQTRLPQYYRNNDRSYSKQRQRNPYNGKQLFPGNYGDYSNTGLLYHDNTDDFDYGDSFYGTLPDANREYSDHVAQHERNNKILDDDDDGGDDDDGHDHHHGEVHEDEDKNDDGIISCQTNPKQLITELFIMDRTEASSPLLLFRHEPQKYYYNFTELEREALGLSHDHSDDVDSTQNHKRIRRHGMEHAPVVKYTWSDEACVLMSLAHRCTGAIGDLDGDGSLDLVFVLDAVSAVNDAKSMDFIRMKTDSSLMKINLQQRVANTTNTSAFIPIRVTVKNMQESNDAKPFSEMHFRPYREQVWTKYLGKYSNSIYLEEGRK</sequence>
<feature type="region of interest" description="Disordered" evidence="5">
    <location>
        <begin position="223"/>
        <end position="308"/>
    </location>
</feature>